<sequence>MNGYDAFSPLYSGQTLLNIIGAGNSLLIGLDINEGGPAQTLTAFYMLLNNSVVDTFSTTATGNVPAGNNGNGYADYLLGNFSSFSATDTVQF</sequence>
<protein>
    <submittedName>
        <fullName evidence="1">Uncharacterized protein</fullName>
    </submittedName>
</protein>
<name>A0A240UD59_9BURK</name>
<dbReference type="Proteomes" id="UP000194440">
    <property type="component" value="Chromosome"/>
</dbReference>
<keyword evidence="2" id="KW-1185">Reference proteome</keyword>
<evidence type="ECO:0000313" key="2">
    <source>
        <dbReference type="Proteomes" id="UP000194440"/>
    </source>
</evidence>
<evidence type="ECO:0000313" key="1">
    <source>
        <dbReference type="EMBL" id="ART59441.1"/>
    </source>
</evidence>
<dbReference type="AlphaFoldDB" id="A0A240UD59"/>
<dbReference type="EMBL" id="CP021366">
    <property type="protein sequence ID" value="ART59441.1"/>
    <property type="molecule type" value="Genomic_DNA"/>
</dbReference>
<proteinExistence type="predicted"/>
<dbReference type="KEGG" id="acip:CBP36_11845"/>
<organism evidence="1 2">
    <name type="scientific">Acidovorax carolinensis</name>
    <dbReference type="NCBI Taxonomy" id="553814"/>
    <lineage>
        <taxon>Bacteria</taxon>
        <taxon>Pseudomonadati</taxon>
        <taxon>Pseudomonadota</taxon>
        <taxon>Betaproteobacteria</taxon>
        <taxon>Burkholderiales</taxon>
        <taxon>Comamonadaceae</taxon>
        <taxon>Acidovorax</taxon>
    </lineage>
</organism>
<dbReference type="KEGG" id="acis:CBP35_07075"/>
<accession>A0A240UD59</accession>
<reference evidence="1" key="1">
    <citation type="submission" date="2017-05" db="EMBL/GenBank/DDBJ databases">
        <title>Polyphasic characterization of four soil-derived phenanthrene-degrading Acidovorax strains and proposal of Acidovorax phenanthrenivorans sp. nov.</title>
        <authorList>
            <person name="Singleton D."/>
            <person name="Lee J."/>
            <person name="Dickey A.N."/>
            <person name="Stroud A."/>
            <person name="Scholl E.H."/>
            <person name="Wright F.A."/>
            <person name="Aitken M.D."/>
        </authorList>
    </citation>
    <scope>NUCLEOTIDE SEQUENCE</scope>
    <source>
        <strain evidence="1">P4</strain>
    </source>
</reference>
<gene>
    <name evidence="1" type="ORF">CBP36_11845</name>
</gene>